<organism evidence="1 2">
    <name type="scientific">Cytobacillus eiseniae</name>
    <dbReference type="NCBI Taxonomy" id="762947"/>
    <lineage>
        <taxon>Bacteria</taxon>
        <taxon>Bacillati</taxon>
        <taxon>Bacillota</taxon>
        <taxon>Bacilli</taxon>
        <taxon>Bacillales</taxon>
        <taxon>Bacillaceae</taxon>
        <taxon>Cytobacillus</taxon>
    </lineage>
</organism>
<dbReference type="EMBL" id="JAGIKZ010000037">
    <property type="protein sequence ID" value="MBP2243170.1"/>
    <property type="molecule type" value="Genomic_DNA"/>
</dbReference>
<evidence type="ECO:0000313" key="2">
    <source>
        <dbReference type="Proteomes" id="UP001519293"/>
    </source>
</evidence>
<name>A0ABS4RJT7_9BACI</name>
<dbReference type="Proteomes" id="UP001519293">
    <property type="component" value="Unassembled WGS sequence"/>
</dbReference>
<gene>
    <name evidence="1" type="ORF">J2Z40_003758</name>
</gene>
<comment type="caution">
    <text evidence="1">The sequence shown here is derived from an EMBL/GenBank/DDBJ whole genome shotgun (WGS) entry which is preliminary data.</text>
</comment>
<protein>
    <submittedName>
        <fullName evidence="1">Uncharacterized protein</fullName>
    </submittedName>
</protein>
<proteinExistence type="predicted"/>
<evidence type="ECO:0000313" key="1">
    <source>
        <dbReference type="EMBL" id="MBP2243170.1"/>
    </source>
</evidence>
<sequence length="66" mass="7923">MLNLVEALNEVIGSLYMVDVDKNLINMLYSYFNEKNNHENSDHFHLRTILLRNHVQYNQIFILTKK</sequence>
<reference evidence="1 2" key="1">
    <citation type="submission" date="2021-03" db="EMBL/GenBank/DDBJ databases">
        <title>Genomic Encyclopedia of Type Strains, Phase IV (KMG-IV): sequencing the most valuable type-strain genomes for metagenomic binning, comparative biology and taxonomic classification.</title>
        <authorList>
            <person name="Goeker M."/>
        </authorList>
    </citation>
    <scope>NUCLEOTIDE SEQUENCE [LARGE SCALE GENOMIC DNA]</scope>
    <source>
        <strain evidence="1 2">DSM 26675</strain>
    </source>
</reference>
<accession>A0ABS4RJT7</accession>
<keyword evidence="2" id="KW-1185">Reference proteome</keyword>